<evidence type="ECO:0000256" key="7">
    <source>
        <dbReference type="RuleBase" id="RU363032"/>
    </source>
</evidence>
<reference evidence="9 10" key="1">
    <citation type="submission" date="2006-06" db="EMBL/GenBank/DDBJ databases">
        <authorList>
            <person name="Moran M.A."/>
            <person name="Ferriera S."/>
            <person name="Johnson J."/>
            <person name="Kravitz S."/>
            <person name="Beeson K."/>
            <person name="Sutton G."/>
            <person name="Rogers Y.-H."/>
            <person name="Friedman R."/>
            <person name="Frazier M."/>
            <person name="Venter J.C."/>
        </authorList>
    </citation>
    <scope>NUCLEOTIDE SEQUENCE [LARGE SCALE GENOMIC DNA]</scope>
    <source>
        <strain evidence="9 10">E-37</strain>
    </source>
</reference>
<evidence type="ECO:0000313" key="10">
    <source>
        <dbReference type="Proteomes" id="UP000005713"/>
    </source>
</evidence>
<feature type="domain" description="ABC transmembrane type-1" evidence="8">
    <location>
        <begin position="94"/>
        <end position="307"/>
    </location>
</feature>
<gene>
    <name evidence="9" type="ORF">SSE37_02865</name>
</gene>
<dbReference type="PANTHER" id="PTHR43163">
    <property type="entry name" value="DIPEPTIDE TRANSPORT SYSTEM PERMEASE PROTEIN DPPB-RELATED"/>
    <property type="match status" value="1"/>
</dbReference>
<comment type="similarity">
    <text evidence="7">Belongs to the binding-protein-dependent transport system permease family.</text>
</comment>
<dbReference type="InterPro" id="IPR045621">
    <property type="entry name" value="BPD_transp_1_N"/>
</dbReference>
<evidence type="ECO:0000313" key="9">
    <source>
        <dbReference type="EMBL" id="EBA06794.1"/>
    </source>
</evidence>
<dbReference type="InterPro" id="IPR035906">
    <property type="entry name" value="MetI-like_sf"/>
</dbReference>
<dbReference type="OrthoDB" id="9807402at2"/>
<dbReference type="AlphaFoldDB" id="A3K822"/>
<sequence>MSAFVINRLLQAVLVLFVMSVLVFVGIYLVGDPISMLVSPEATDLERDAVRESFGLDRPIFVQYVTFLGSALQGDFGRSFLTGEPALQLILERMPATVELVGFAMFFSVVIGVPLGIIAGLRPEAAYSKIIMTGSIFGFSLPTFWVGMVLIMFFAVQLGILPTSGRGETVQVGPIQLSILTLDGLRHLILPALTLGLTKASLIIRVTRAATREIQAMDYIKFARAKGLSSSRILRVHLLKNVLIPIITVAGLEFGQALAFAVVTETVFSWPGMGKLLIDSILTLDRPVVVAYVLIMVLFLVLLNLVIDLLYMVIDPSSREKVRD</sequence>
<feature type="transmembrane region" description="Helical" evidence="7">
    <location>
        <begin position="133"/>
        <end position="156"/>
    </location>
</feature>
<dbReference type="RefSeq" id="WP_005862032.1">
    <property type="nucleotide sequence ID" value="NZ_AAYA01000013.1"/>
</dbReference>
<feature type="transmembrane region" description="Helical" evidence="7">
    <location>
        <begin position="289"/>
        <end position="314"/>
    </location>
</feature>
<dbReference type="PANTHER" id="PTHR43163:SF2">
    <property type="entry name" value="ABC TRANSPORTER PERMEASE PROTEIN"/>
    <property type="match status" value="1"/>
</dbReference>
<organism evidence="9 10">
    <name type="scientific">Sagittula stellata (strain ATCC 700073 / DSM 11524 / E-37)</name>
    <dbReference type="NCBI Taxonomy" id="388399"/>
    <lineage>
        <taxon>Bacteria</taxon>
        <taxon>Pseudomonadati</taxon>
        <taxon>Pseudomonadota</taxon>
        <taxon>Alphaproteobacteria</taxon>
        <taxon>Rhodobacterales</taxon>
        <taxon>Roseobacteraceae</taxon>
        <taxon>Sagittula</taxon>
    </lineage>
</organism>
<keyword evidence="4 7" id="KW-0812">Transmembrane</keyword>
<feature type="transmembrane region" description="Helical" evidence="7">
    <location>
        <begin position="12"/>
        <end position="31"/>
    </location>
</feature>
<keyword evidence="6 7" id="KW-0472">Membrane</keyword>
<evidence type="ECO:0000256" key="4">
    <source>
        <dbReference type="ARBA" id="ARBA00022692"/>
    </source>
</evidence>
<accession>A3K822</accession>
<evidence type="ECO:0000256" key="1">
    <source>
        <dbReference type="ARBA" id="ARBA00004651"/>
    </source>
</evidence>
<comment type="caution">
    <text evidence="9">The sequence shown here is derived from an EMBL/GenBank/DDBJ whole genome shotgun (WGS) entry which is preliminary data.</text>
</comment>
<dbReference type="eggNOG" id="COG0601">
    <property type="taxonomic scope" value="Bacteria"/>
</dbReference>
<name>A3K822_SAGS3</name>
<keyword evidence="3" id="KW-1003">Cell membrane</keyword>
<evidence type="ECO:0000256" key="6">
    <source>
        <dbReference type="ARBA" id="ARBA00023136"/>
    </source>
</evidence>
<evidence type="ECO:0000256" key="5">
    <source>
        <dbReference type="ARBA" id="ARBA00022989"/>
    </source>
</evidence>
<dbReference type="SUPFAM" id="SSF161098">
    <property type="entry name" value="MetI-like"/>
    <property type="match status" value="1"/>
</dbReference>
<feature type="transmembrane region" description="Helical" evidence="7">
    <location>
        <begin position="100"/>
        <end position="121"/>
    </location>
</feature>
<dbReference type="Pfam" id="PF00528">
    <property type="entry name" value="BPD_transp_1"/>
    <property type="match status" value="1"/>
</dbReference>
<keyword evidence="10" id="KW-1185">Reference proteome</keyword>
<dbReference type="GO" id="GO:0055085">
    <property type="term" value="P:transmembrane transport"/>
    <property type="evidence" value="ECO:0007669"/>
    <property type="project" value="InterPro"/>
</dbReference>
<feature type="transmembrane region" description="Helical" evidence="7">
    <location>
        <begin position="188"/>
        <end position="207"/>
    </location>
</feature>
<dbReference type="Gene3D" id="1.10.3720.10">
    <property type="entry name" value="MetI-like"/>
    <property type="match status" value="1"/>
</dbReference>
<keyword evidence="2 7" id="KW-0813">Transport</keyword>
<keyword evidence="5 7" id="KW-1133">Transmembrane helix</keyword>
<dbReference type="GO" id="GO:0005886">
    <property type="term" value="C:plasma membrane"/>
    <property type="evidence" value="ECO:0007669"/>
    <property type="project" value="UniProtKB-SubCell"/>
</dbReference>
<proteinExistence type="inferred from homology"/>
<dbReference type="Pfam" id="PF19300">
    <property type="entry name" value="BPD_transp_1_N"/>
    <property type="match status" value="1"/>
</dbReference>
<dbReference type="CDD" id="cd06261">
    <property type="entry name" value="TM_PBP2"/>
    <property type="match status" value="1"/>
</dbReference>
<evidence type="ECO:0000256" key="2">
    <source>
        <dbReference type="ARBA" id="ARBA00022448"/>
    </source>
</evidence>
<dbReference type="Proteomes" id="UP000005713">
    <property type="component" value="Unassembled WGS sequence"/>
</dbReference>
<comment type="subcellular location">
    <subcellularLocation>
        <location evidence="1 7">Cell membrane</location>
        <topology evidence="1 7">Multi-pass membrane protein</topology>
    </subcellularLocation>
</comment>
<feature type="transmembrane region" description="Helical" evidence="7">
    <location>
        <begin position="242"/>
        <end position="263"/>
    </location>
</feature>
<dbReference type="PROSITE" id="PS50928">
    <property type="entry name" value="ABC_TM1"/>
    <property type="match status" value="1"/>
</dbReference>
<evidence type="ECO:0000259" key="8">
    <source>
        <dbReference type="PROSITE" id="PS50928"/>
    </source>
</evidence>
<evidence type="ECO:0000256" key="3">
    <source>
        <dbReference type="ARBA" id="ARBA00022475"/>
    </source>
</evidence>
<dbReference type="EMBL" id="AAYA01000013">
    <property type="protein sequence ID" value="EBA06794.1"/>
    <property type="molecule type" value="Genomic_DNA"/>
</dbReference>
<protein>
    <submittedName>
        <fullName evidence="9">Putative transport system permease protein</fullName>
    </submittedName>
</protein>
<dbReference type="InterPro" id="IPR000515">
    <property type="entry name" value="MetI-like"/>
</dbReference>